<dbReference type="InterPro" id="IPR023772">
    <property type="entry name" value="DNA-bd_HTH_TetR-type_CS"/>
</dbReference>
<evidence type="ECO:0000256" key="2">
    <source>
        <dbReference type="PROSITE-ProRule" id="PRU00335"/>
    </source>
</evidence>
<feature type="domain" description="HTH tetR-type" evidence="3">
    <location>
        <begin position="9"/>
        <end position="69"/>
    </location>
</feature>
<comment type="caution">
    <text evidence="4">The sequence shown here is derived from an EMBL/GenBank/DDBJ whole genome shotgun (WGS) entry which is preliminary data.</text>
</comment>
<dbReference type="Proteomes" id="UP000597656">
    <property type="component" value="Unassembled WGS sequence"/>
</dbReference>
<dbReference type="InterPro" id="IPR045823">
    <property type="entry name" value="TetR_C_32"/>
</dbReference>
<sequence length="204" mass="22654">MARVRMTGKERREQLLDVSRALFAERGFDATSVEEIAHRASVSKPVVYEHFGGKEGIYAVVVDREMQRLMDQIVGALDVGAHPRELLEQAACALLDYIEGSTDGFRVLVRDSPVASTSGTFSSLLNDIASQVEHILALHFAKQGYDRKLAPLYAQALVGMVALTGQWWLEARKPKKDEVAAHLVNLAWNGLSAMEHRPKLRSRS</sequence>
<organism evidence="4 5">
    <name type="scientific">Lentzea pudingi</name>
    <dbReference type="NCBI Taxonomy" id="1789439"/>
    <lineage>
        <taxon>Bacteria</taxon>
        <taxon>Bacillati</taxon>
        <taxon>Actinomycetota</taxon>
        <taxon>Actinomycetes</taxon>
        <taxon>Pseudonocardiales</taxon>
        <taxon>Pseudonocardiaceae</taxon>
        <taxon>Lentzea</taxon>
    </lineage>
</organism>
<accession>A0ABQ2IL82</accession>
<dbReference type="SUPFAM" id="SSF48498">
    <property type="entry name" value="Tetracyclin repressor-like, C-terminal domain"/>
    <property type="match status" value="1"/>
</dbReference>
<evidence type="ECO:0000313" key="4">
    <source>
        <dbReference type="EMBL" id="GGN11128.1"/>
    </source>
</evidence>
<dbReference type="Pfam" id="PF00440">
    <property type="entry name" value="TetR_N"/>
    <property type="match status" value="1"/>
</dbReference>
<protein>
    <submittedName>
        <fullName evidence="4">TetR family transcriptional regulator</fullName>
    </submittedName>
</protein>
<evidence type="ECO:0000259" key="3">
    <source>
        <dbReference type="PROSITE" id="PS50977"/>
    </source>
</evidence>
<keyword evidence="5" id="KW-1185">Reference proteome</keyword>
<dbReference type="Gene3D" id="1.10.357.10">
    <property type="entry name" value="Tetracycline Repressor, domain 2"/>
    <property type="match status" value="1"/>
</dbReference>
<evidence type="ECO:0000313" key="5">
    <source>
        <dbReference type="Proteomes" id="UP000597656"/>
    </source>
</evidence>
<dbReference type="PANTHER" id="PTHR30055:SF227">
    <property type="entry name" value="TRANSCRIPTIONAL REGULATORY PROTEIN (PROBABLY TETR-FAMILY)-RELATED"/>
    <property type="match status" value="1"/>
</dbReference>
<dbReference type="Pfam" id="PF19344">
    <property type="entry name" value="TetR_C_32"/>
    <property type="match status" value="1"/>
</dbReference>
<dbReference type="PROSITE" id="PS50977">
    <property type="entry name" value="HTH_TETR_2"/>
    <property type="match status" value="1"/>
</dbReference>
<name>A0ABQ2IL82_9PSEU</name>
<dbReference type="InterPro" id="IPR050109">
    <property type="entry name" value="HTH-type_TetR-like_transc_reg"/>
</dbReference>
<dbReference type="PROSITE" id="PS01081">
    <property type="entry name" value="HTH_TETR_1"/>
    <property type="match status" value="1"/>
</dbReference>
<dbReference type="InterPro" id="IPR009057">
    <property type="entry name" value="Homeodomain-like_sf"/>
</dbReference>
<feature type="DNA-binding region" description="H-T-H motif" evidence="2">
    <location>
        <begin position="32"/>
        <end position="51"/>
    </location>
</feature>
<dbReference type="EMBL" id="BMNC01000010">
    <property type="protein sequence ID" value="GGN11128.1"/>
    <property type="molecule type" value="Genomic_DNA"/>
</dbReference>
<evidence type="ECO:0000256" key="1">
    <source>
        <dbReference type="ARBA" id="ARBA00023125"/>
    </source>
</evidence>
<dbReference type="InterPro" id="IPR036271">
    <property type="entry name" value="Tet_transcr_reg_TetR-rel_C_sf"/>
</dbReference>
<dbReference type="InterPro" id="IPR001647">
    <property type="entry name" value="HTH_TetR"/>
</dbReference>
<dbReference type="SUPFAM" id="SSF46689">
    <property type="entry name" value="Homeodomain-like"/>
    <property type="match status" value="1"/>
</dbReference>
<proteinExistence type="predicted"/>
<gene>
    <name evidence="4" type="ORF">GCM10011609_58850</name>
</gene>
<keyword evidence="1 2" id="KW-0238">DNA-binding</keyword>
<reference evidence="5" key="1">
    <citation type="journal article" date="2019" name="Int. J. Syst. Evol. Microbiol.">
        <title>The Global Catalogue of Microorganisms (GCM) 10K type strain sequencing project: providing services to taxonomists for standard genome sequencing and annotation.</title>
        <authorList>
            <consortium name="The Broad Institute Genomics Platform"/>
            <consortium name="The Broad Institute Genome Sequencing Center for Infectious Disease"/>
            <person name="Wu L."/>
            <person name="Ma J."/>
        </authorList>
    </citation>
    <scope>NUCLEOTIDE SEQUENCE [LARGE SCALE GENOMIC DNA]</scope>
    <source>
        <strain evidence="5">CGMCC 4.7319</strain>
    </source>
</reference>
<dbReference type="PRINTS" id="PR00455">
    <property type="entry name" value="HTHTETR"/>
</dbReference>
<dbReference type="PANTHER" id="PTHR30055">
    <property type="entry name" value="HTH-TYPE TRANSCRIPTIONAL REGULATOR RUTR"/>
    <property type="match status" value="1"/>
</dbReference>